<organism evidence="3 4">
    <name type="scientific">Anditalea andensis</name>
    <dbReference type="NCBI Taxonomy" id="1048983"/>
    <lineage>
        <taxon>Bacteria</taxon>
        <taxon>Pseudomonadati</taxon>
        <taxon>Bacteroidota</taxon>
        <taxon>Cytophagia</taxon>
        <taxon>Cytophagales</taxon>
        <taxon>Cytophagaceae</taxon>
        <taxon>Anditalea</taxon>
    </lineage>
</organism>
<comment type="caution">
    <text evidence="3">The sequence shown here is derived from an EMBL/GenBank/DDBJ whole genome shotgun (WGS) entry which is preliminary data.</text>
</comment>
<evidence type="ECO:0000256" key="2">
    <source>
        <dbReference type="PROSITE-ProRule" id="PRU01282"/>
    </source>
</evidence>
<dbReference type="Pfam" id="PF03960">
    <property type="entry name" value="ArsC"/>
    <property type="match status" value="1"/>
</dbReference>
<dbReference type="AlphaFoldDB" id="A0A074L2Y4"/>
<keyword evidence="4" id="KW-1185">Reference proteome</keyword>
<evidence type="ECO:0000313" key="3">
    <source>
        <dbReference type="EMBL" id="KEO74860.1"/>
    </source>
</evidence>
<dbReference type="NCBIfam" id="TIGR01617">
    <property type="entry name" value="arsC_related"/>
    <property type="match status" value="1"/>
</dbReference>
<dbReference type="PANTHER" id="PTHR30041">
    <property type="entry name" value="ARSENATE REDUCTASE"/>
    <property type="match status" value="1"/>
</dbReference>
<sequence length="115" mass="13409">MIKVYGIKNCNTMKKTFDLLESEEIDYVFEDYKKTKPSEEFLNHVIEKIGLSSVVNKKGTTYRKLNEEDKLQLEEVNTAIPLLIQYSSMIKRPILKSAVGEFIVGYEEDQIRKLK</sequence>
<dbReference type="SUPFAM" id="SSF52833">
    <property type="entry name" value="Thioredoxin-like"/>
    <property type="match status" value="1"/>
</dbReference>
<evidence type="ECO:0000256" key="1">
    <source>
        <dbReference type="ARBA" id="ARBA00007198"/>
    </source>
</evidence>
<proteinExistence type="inferred from homology"/>
<dbReference type="STRING" id="1048983.EL17_04055"/>
<dbReference type="PROSITE" id="PS51353">
    <property type="entry name" value="ARSC"/>
    <property type="match status" value="1"/>
</dbReference>
<evidence type="ECO:0000313" key="4">
    <source>
        <dbReference type="Proteomes" id="UP000027821"/>
    </source>
</evidence>
<dbReference type="PANTHER" id="PTHR30041:SF8">
    <property type="entry name" value="PROTEIN YFFB"/>
    <property type="match status" value="1"/>
</dbReference>
<reference evidence="3 4" key="1">
    <citation type="submission" date="2014-04" db="EMBL/GenBank/DDBJ databases">
        <title>Characterization and application of a salt tolerant electro-active bacterium.</title>
        <authorList>
            <person name="Yang L."/>
            <person name="Wei S."/>
            <person name="Tay Q.X.M."/>
        </authorList>
    </citation>
    <scope>NUCLEOTIDE SEQUENCE [LARGE SCALE GENOMIC DNA]</scope>
    <source>
        <strain evidence="3 4">LY1</strain>
    </source>
</reference>
<accession>A0A074L2Y4</accession>
<dbReference type="eggNOG" id="COG1393">
    <property type="taxonomic scope" value="Bacteria"/>
</dbReference>
<dbReference type="InterPro" id="IPR006660">
    <property type="entry name" value="Arsenate_reductase-like"/>
</dbReference>
<dbReference type="InterPro" id="IPR036249">
    <property type="entry name" value="Thioredoxin-like_sf"/>
</dbReference>
<dbReference type="InterPro" id="IPR006504">
    <property type="entry name" value="Tscrpt_reg_Spx/MgsR"/>
</dbReference>
<comment type="similarity">
    <text evidence="1 2">Belongs to the ArsC family.</text>
</comment>
<dbReference type="Proteomes" id="UP000027821">
    <property type="component" value="Unassembled WGS sequence"/>
</dbReference>
<protein>
    <submittedName>
        <fullName evidence="3">Arsenate reductase</fullName>
    </submittedName>
</protein>
<dbReference type="EMBL" id="JMIH01000014">
    <property type="protein sequence ID" value="KEO74860.1"/>
    <property type="molecule type" value="Genomic_DNA"/>
</dbReference>
<dbReference type="Gene3D" id="3.40.30.10">
    <property type="entry name" value="Glutaredoxin"/>
    <property type="match status" value="1"/>
</dbReference>
<gene>
    <name evidence="3" type="ORF">EL17_04055</name>
</gene>
<name>A0A074L2Y4_9BACT</name>